<dbReference type="eggNOG" id="COG2197">
    <property type="taxonomic scope" value="Bacteria"/>
</dbReference>
<organism evidence="3 4">
    <name type="scientific">Phenylobacterium zucineum (strain HLK1)</name>
    <dbReference type="NCBI Taxonomy" id="450851"/>
    <lineage>
        <taxon>Bacteria</taxon>
        <taxon>Pseudomonadati</taxon>
        <taxon>Pseudomonadota</taxon>
        <taxon>Alphaproteobacteria</taxon>
        <taxon>Caulobacterales</taxon>
        <taxon>Caulobacteraceae</taxon>
        <taxon>Phenylobacterium</taxon>
    </lineage>
</organism>
<evidence type="ECO:0000313" key="3">
    <source>
        <dbReference type="EMBL" id="ACG80006.1"/>
    </source>
</evidence>
<dbReference type="InterPro" id="IPR001789">
    <property type="entry name" value="Sig_transdc_resp-reg_receiver"/>
</dbReference>
<dbReference type="RefSeq" id="WP_012520306.1">
    <property type="nucleotide sequence ID" value="NC_011143.1"/>
</dbReference>
<evidence type="ECO:0000256" key="1">
    <source>
        <dbReference type="PROSITE-ProRule" id="PRU00169"/>
    </source>
</evidence>
<dbReference type="SUPFAM" id="SSF52172">
    <property type="entry name" value="CheY-like"/>
    <property type="match status" value="1"/>
</dbReference>
<dbReference type="EMBL" id="CP000748">
    <property type="protein sequence ID" value="ACG80006.1"/>
    <property type="molecule type" value="Genomic_DNA"/>
</dbReference>
<feature type="domain" description="Response regulatory" evidence="2">
    <location>
        <begin position="18"/>
        <end position="134"/>
    </location>
</feature>
<proteinExistence type="predicted"/>
<dbReference type="GO" id="GO:0000160">
    <property type="term" value="P:phosphorelay signal transduction system"/>
    <property type="evidence" value="ECO:0007669"/>
    <property type="project" value="InterPro"/>
</dbReference>
<comment type="caution">
    <text evidence="1">Lacks conserved residue(s) required for the propagation of feature annotation.</text>
</comment>
<dbReference type="PROSITE" id="PS50110">
    <property type="entry name" value="RESPONSE_REGULATORY"/>
    <property type="match status" value="1"/>
</dbReference>
<dbReference type="HOGENOM" id="CLU_000445_69_8_5"/>
<keyword evidence="4" id="KW-1185">Reference proteome</keyword>
<dbReference type="CDD" id="cd00156">
    <property type="entry name" value="REC"/>
    <property type="match status" value="1"/>
</dbReference>
<dbReference type="AlphaFoldDB" id="B4RI31"/>
<keyword evidence="3" id="KW-0614">Plasmid</keyword>
<sequence>MRASAIPLAHAKATVFQHVLLLDPDQAFRSQLATCLRSAGFAVREGEDGRAVSTTLTPAEVLIVEMLMPETDGVEAILKARALWPEVAVVATTAGCGALQPDYLLSLALHLGADAAVSKPAPTAAFCTAIKEIGARRGR</sequence>
<dbReference type="SMART" id="SM00448">
    <property type="entry name" value="REC"/>
    <property type="match status" value="1"/>
</dbReference>
<evidence type="ECO:0000313" key="4">
    <source>
        <dbReference type="Proteomes" id="UP000001868"/>
    </source>
</evidence>
<dbReference type="Pfam" id="PF00072">
    <property type="entry name" value="Response_reg"/>
    <property type="match status" value="1"/>
</dbReference>
<gene>
    <name evidence="3" type="ordered locus">PHZ_p0063</name>
</gene>
<protein>
    <submittedName>
        <fullName evidence="3">Response regulator receiver domain protein (CheY-like receiver)</fullName>
    </submittedName>
</protein>
<dbReference type="InterPro" id="IPR011006">
    <property type="entry name" value="CheY-like_superfamily"/>
</dbReference>
<geneLocation type="plasmid" evidence="4">
    <name>pHLK1</name>
</geneLocation>
<dbReference type="KEGG" id="pzu:PHZ_p0063"/>
<evidence type="ECO:0000259" key="2">
    <source>
        <dbReference type="PROSITE" id="PS50110"/>
    </source>
</evidence>
<dbReference type="Gene3D" id="3.40.50.2300">
    <property type="match status" value="1"/>
</dbReference>
<reference evidence="3 4" key="1">
    <citation type="journal article" date="2008" name="BMC Genomics">
        <title>Complete genome of Phenylobacterium zucineum - a novel facultative intracellular bacterium isolated from human erythroleukemia cell line K562.</title>
        <authorList>
            <person name="Luo Y."/>
            <person name="Xu X."/>
            <person name="Ding Z."/>
            <person name="Liu Z."/>
            <person name="Zhang B."/>
            <person name="Yan Z."/>
            <person name="Sun J."/>
            <person name="Hu S."/>
            <person name="Hu X."/>
        </authorList>
    </citation>
    <scope>NUCLEOTIDE SEQUENCE [LARGE SCALE GENOMIC DNA]</scope>
    <source>
        <strain evidence="4">HLK1</strain>
        <plasmid evidence="4">Plasmid pHLK1</plasmid>
    </source>
</reference>
<name>B4RI31_PHEZH</name>
<dbReference type="Proteomes" id="UP000001868">
    <property type="component" value="Plasmid pHLK1"/>
</dbReference>
<accession>B4RI31</accession>